<organism evidence="1 2">
    <name type="scientific">Chrysochromulina tobinii</name>
    <dbReference type="NCBI Taxonomy" id="1460289"/>
    <lineage>
        <taxon>Eukaryota</taxon>
        <taxon>Haptista</taxon>
        <taxon>Haptophyta</taxon>
        <taxon>Prymnesiophyceae</taxon>
        <taxon>Prymnesiales</taxon>
        <taxon>Chrysochromulinaceae</taxon>
        <taxon>Chrysochromulina</taxon>
    </lineage>
</organism>
<evidence type="ECO:0000313" key="1">
    <source>
        <dbReference type="EMBL" id="KOO21346.1"/>
    </source>
</evidence>
<keyword evidence="2" id="KW-1185">Reference proteome</keyword>
<dbReference type="Proteomes" id="UP000037460">
    <property type="component" value="Unassembled WGS sequence"/>
</dbReference>
<reference evidence="2" key="1">
    <citation type="journal article" date="2015" name="PLoS Genet.">
        <title>Genome Sequence and Transcriptome Analyses of Chrysochromulina tobin: Metabolic Tools for Enhanced Algal Fitness in the Prominent Order Prymnesiales (Haptophyceae).</title>
        <authorList>
            <person name="Hovde B.T."/>
            <person name="Deodato C.R."/>
            <person name="Hunsperger H.M."/>
            <person name="Ryken S.A."/>
            <person name="Yost W."/>
            <person name="Jha R.K."/>
            <person name="Patterson J."/>
            <person name="Monnat R.J. Jr."/>
            <person name="Barlow S.B."/>
            <person name="Starkenburg S.R."/>
            <person name="Cattolico R.A."/>
        </authorList>
    </citation>
    <scope>NUCLEOTIDE SEQUENCE</scope>
    <source>
        <strain evidence="2">CCMP291</strain>
    </source>
</reference>
<proteinExistence type="predicted"/>
<dbReference type="AlphaFoldDB" id="A0A0M0J420"/>
<dbReference type="EMBL" id="JWZX01003370">
    <property type="protein sequence ID" value="KOO21346.1"/>
    <property type="molecule type" value="Genomic_DNA"/>
</dbReference>
<comment type="caution">
    <text evidence="1">The sequence shown here is derived from an EMBL/GenBank/DDBJ whole genome shotgun (WGS) entry which is preliminary data.</text>
</comment>
<sequence length="632" mass="70953">MLKERMPPPLPQSMARDWQLGHSQTFAEYDKEEQDALSWAKHNLMCAFFCFSAPKGWVNMPWRYIPYQFVKVFCCCLMDTEFQYKYLCKEICIKCEMEPETDAYEVVVSNDWVSNMLATAGERFVGQGHGGVPDLTIPGPEAKRLIGYMLNDKINGGSSAAGFHPPKHPPKHEHAVELQNLWMLLRDVVSETPQKAKELGVERLQTVLKKMLQSDASWGRMGANTVISSYYQTGPNAFGDAKISIDGSPFKDAGKAISGLVADIIRSGGKGNKNTQGDRAHDVLFDPNEESYLADVRKYLEHKQKVGANKMSISYEGDPERALKFIKSLPEEDEHGNKGKRIWAMLYSLAIAKAAQSQSPVVVIRKCIKGPDGKYFPKYGPGQDFEMDFLERRRNLDEVYASAGCKLCYPLMSIYRWSAFDASPPHYLEMLGKSHVVVIEHEDTQQGFANLVAALKGEEVTIKIKASNGEIVGDPGKATGKELAQLVDDVIEHRGKWKPRPWDDFAAKATKCVACWPCCAPVCCCYPVHGFHGYNVAFDNQHERNGLFSMVTKADEWLNQKAHIRVRKATIGQPDYIWTPDITGVQALNLPIYDTNFHYAEVNFKMFGCYEFSGQVKNSHISDPSHSDSLNA</sequence>
<evidence type="ECO:0000313" key="2">
    <source>
        <dbReference type="Proteomes" id="UP000037460"/>
    </source>
</evidence>
<gene>
    <name evidence="1" type="ORF">Ctob_002033</name>
</gene>
<name>A0A0M0J420_9EUKA</name>
<protein>
    <submittedName>
        <fullName evidence="1">Uncharacterized protein</fullName>
    </submittedName>
</protein>
<accession>A0A0M0J420</accession>